<name>A0A7K0G4K6_9SPHI</name>
<gene>
    <name evidence="1" type="ORF">GJU39_21895</name>
</gene>
<sequence>METKIFYTAYEINALREIRRASKDKSNTDLNKLKESLAKRNINVNFEVKNGRIQSISFKKNEFEINSIKGNDRVFTDRIVKSINENKNSLEQAKKEEKKPDYNRFAELKKHREERTELLSRDMYNTKGFSK</sequence>
<accession>A0A7K0G4K6</accession>
<proteinExistence type="predicted"/>
<dbReference type="RefSeq" id="WP_154283133.1">
    <property type="nucleotide sequence ID" value="NZ_JBHUJQ010000002.1"/>
</dbReference>
<evidence type="ECO:0000313" key="2">
    <source>
        <dbReference type="Proteomes" id="UP000487757"/>
    </source>
</evidence>
<organism evidence="1 2">
    <name type="scientific">Pedobacter petrophilus</name>
    <dbReference type="NCBI Taxonomy" id="1908241"/>
    <lineage>
        <taxon>Bacteria</taxon>
        <taxon>Pseudomonadati</taxon>
        <taxon>Bacteroidota</taxon>
        <taxon>Sphingobacteriia</taxon>
        <taxon>Sphingobacteriales</taxon>
        <taxon>Sphingobacteriaceae</taxon>
        <taxon>Pedobacter</taxon>
    </lineage>
</organism>
<dbReference type="AlphaFoldDB" id="A0A7K0G4K6"/>
<dbReference type="Proteomes" id="UP000487757">
    <property type="component" value="Unassembled WGS sequence"/>
</dbReference>
<comment type="caution">
    <text evidence="1">The sequence shown here is derived from an EMBL/GenBank/DDBJ whole genome shotgun (WGS) entry which is preliminary data.</text>
</comment>
<keyword evidence="2" id="KW-1185">Reference proteome</keyword>
<dbReference type="OrthoDB" id="1493623at2"/>
<protein>
    <submittedName>
        <fullName evidence="1">Uncharacterized protein</fullName>
    </submittedName>
</protein>
<dbReference type="EMBL" id="WKKH01000070">
    <property type="protein sequence ID" value="MRX78733.1"/>
    <property type="molecule type" value="Genomic_DNA"/>
</dbReference>
<reference evidence="1 2" key="1">
    <citation type="submission" date="2019-11" db="EMBL/GenBank/DDBJ databases">
        <title>Pedobacter petrophilus genome.</title>
        <authorList>
            <person name="Feldbauer M.J."/>
            <person name="Newman J.D."/>
        </authorList>
    </citation>
    <scope>NUCLEOTIDE SEQUENCE [LARGE SCALE GENOMIC DNA]</scope>
    <source>
        <strain evidence="1 2">LMG 29686</strain>
    </source>
</reference>
<evidence type="ECO:0000313" key="1">
    <source>
        <dbReference type="EMBL" id="MRX78733.1"/>
    </source>
</evidence>